<protein>
    <submittedName>
        <fullName evidence="15">Histamine H2 receptor isoform X2</fullName>
    </submittedName>
</protein>
<feature type="transmembrane region" description="Helical" evidence="12">
    <location>
        <begin position="33"/>
        <end position="58"/>
    </location>
</feature>
<evidence type="ECO:0000256" key="3">
    <source>
        <dbReference type="ARBA" id="ARBA00022692"/>
    </source>
</evidence>
<dbReference type="PRINTS" id="PR00237">
    <property type="entry name" value="GPCRRHODOPSN"/>
</dbReference>
<feature type="compositionally biased region" description="Polar residues" evidence="11">
    <location>
        <begin position="397"/>
        <end position="407"/>
    </location>
</feature>
<evidence type="ECO:0000256" key="7">
    <source>
        <dbReference type="ARBA" id="ARBA00023170"/>
    </source>
</evidence>
<dbReference type="PROSITE" id="PS50262">
    <property type="entry name" value="G_PROTEIN_RECEP_F1_2"/>
    <property type="match status" value="1"/>
</dbReference>
<feature type="transmembrane region" description="Helical" evidence="12">
    <location>
        <begin position="105"/>
        <end position="127"/>
    </location>
</feature>
<comment type="subcellular location">
    <subcellularLocation>
        <location evidence="1">Cell membrane</location>
        <topology evidence="1">Multi-pass membrane protein</topology>
    </subcellularLocation>
</comment>
<organism evidence="14 15">
    <name type="scientific">Hydra vulgaris</name>
    <name type="common">Hydra</name>
    <name type="synonym">Hydra attenuata</name>
    <dbReference type="NCBI Taxonomy" id="6087"/>
    <lineage>
        <taxon>Eukaryota</taxon>
        <taxon>Metazoa</taxon>
        <taxon>Cnidaria</taxon>
        <taxon>Hydrozoa</taxon>
        <taxon>Hydroidolina</taxon>
        <taxon>Anthoathecata</taxon>
        <taxon>Aplanulata</taxon>
        <taxon>Hydridae</taxon>
        <taxon>Hydra</taxon>
    </lineage>
</organism>
<keyword evidence="6 12" id="KW-0472">Membrane</keyword>
<evidence type="ECO:0000256" key="12">
    <source>
        <dbReference type="SAM" id="Phobius"/>
    </source>
</evidence>
<evidence type="ECO:0000256" key="10">
    <source>
        <dbReference type="RuleBase" id="RU000688"/>
    </source>
</evidence>
<evidence type="ECO:0000256" key="1">
    <source>
        <dbReference type="ARBA" id="ARBA00004651"/>
    </source>
</evidence>
<dbReference type="GeneID" id="105850553"/>
<dbReference type="PANTHER" id="PTHR24246">
    <property type="entry name" value="OLFACTORY RECEPTOR AND ADENOSINE RECEPTOR"/>
    <property type="match status" value="1"/>
</dbReference>
<dbReference type="Pfam" id="PF00001">
    <property type="entry name" value="7tm_1"/>
    <property type="match status" value="1"/>
</dbReference>
<dbReference type="CDD" id="cd14967">
    <property type="entry name" value="7tmA_amine_R-like"/>
    <property type="match status" value="1"/>
</dbReference>
<keyword evidence="8" id="KW-0325">Glycoprotein</keyword>
<evidence type="ECO:0000256" key="8">
    <source>
        <dbReference type="ARBA" id="ARBA00023180"/>
    </source>
</evidence>
<evidence type="ECO:0000313" key="15">
    <source>
        <dbReference type="RefSeq" id="XP_065647201.1"/>
    </source>
</evidence>
<gene>
    <name evidence="15" type="primary">LOC105850553</name>
</gene>
<dbReference type="PANTHER" id="PTHR24246:SF27">
    <property type="entry name" value="ADENOSINE RECEPTOR, ISOFORM A"/>
    <property type="match status" value="1"/>
</dbReference>
<keyword evidence="5 10" id="KW-0297">G-protein coupled receptor</keyword>
<sequence length="418" mass="48263">MNAEDWCKNVSSKNYTICDKEYLLGHNVNEDKVITIVIGLLIMVTCIFGNLVLCLLLYKYRRLRTVPNCFIASLSISDLMVGFVAIPLWISVELTTMHHISNTSTWLQVIDIFCCISSIINLAAVSVERYFGVRKPLKHRTFMSAKVTNCFIASIWIYSGFLTLFQLIPGFKNYLIFIFIMGFMLPCIMLSGSYSGIFFAVRYRKRRRRSSCTVSEISITKSLFIVTSVFITCWVPFFVYALLFSYSTLSFVDTTHFVRFEKFTKLLHYSNSALNPIIYGACNLNFRICFKDLFKCLFKQQDDVKSNTDEMTQDLRSSFFRQSTAERQSLHREYFDCNGGYSSNIQKESPLVNKTRRISNVPLLDDITEESCVIQQEKQKIESTPQNNETDVETNKTETNIKLQGFSNRLKKSQESKL</sequence>
<feature type="transmembrane region" description="Helical" evidence="12">
    <location>
        <begin position="147"/>
        <end position="168"/>
    </location>
</feature>
<dbReference type="SUPFAM" id="SSF81321">
    <property type="entry name" value="Family A G protein-coupled receptor-like"/>
    <property type="match status" value="1"/>
</dbReference>
<dbReference type="InterPro" id="IPR017452">
    <property type="entry name" value="GPCR_Rhodpsn_7TM"/>
</dbReference>
<accession>A0ABM4BE22</accession>
<feature type="transmembrane region" description="Helical" evidence="12">
    <location>
        <begin position="222"/>
        <end position="243"/>
    </location>
</feature>
<name>A0ABM4BE22_HYDVU</name>
<feature type="transmembrane region" description="Helical" evidence="12">
    <location>
        <begin position="174"/>
        <end position="201"/>
    </location>
</feature>
<evidence type="ECO:0000313" key="14">
    <source>
        <dbReference type="Proteomes" id="UP001652625"/>
    </source>
</evidence>
<feature type="transmembrane region" description="Helical" evidence="12">
    <location>
        <begin position="70"/>
        <end position="90"/>
    </location>
</feature>
<keyword evidence="14" id="KW-1185">Reference proteome</keyword>
<evidence type="ECO:0000256" key="11">
    <source>
        <dbReference type="SAM" id="MobiDB-lite"/>
    </source>
</evidence>
<evidence type="ECO:0000259" key="13">
    <source>
        <dbReference type="PROSITE" id="PS50262"/>
    </source>
</evidence>
<evidence type="ECO:0000256" key="9">
    <source>
        <dbReference type="ARBA" id="ARBA00023224"/>
    </source>
</evidence>
<keyword evidence="4 12" id="KW-1133">Transmembrane helix</keyword>
<feature type="region of interest" description="Disordered" evidence="11">
    <location>
        <begin position="378"/>
        <end position="418"/>
    </location>
</feature>
<keyword evidence="9 10" id="KW-0807">Transducer</keyword>
<keyword evidence="7 10" id="KW-0675">Receptor</keyword>
<keyword evidence="2" id="KW-1003">Cell membrane</keyword>
<dbReference type="Gene3D" id="1.20.1070.10">
    <property type="entry name" value="Rhodopsin 7-helix transmembrane proteins"/>
    <property type="match status" value="1"/>
</dbReference>
<dbReference type="Proteomes" id="UP001652625">
    <property type="component" value="Chromosome 02"/>
</dbReference>
<evidence type="ECO:0000256" key="6">
    <source>
        <dbReference type="ARBA" id="ARBA00023136"/>
    </source>
</evidence>
<evidence type="ECO:0000256" key="2">
    <source>
        <dbReference type="ARBA" id="ARBA00022475"/>
    </source>
</evidence>
<dbReference type="PROSITE" id="PS00237">
    <property type="entry name" value="G_PROTEIN_RECEP_F1_1"/>
    <property type="match status" value="1"/>
</dbReference>
<feature type="domain" description="G-protein coupled receptors family 1 profile" evidence="13">
    <location>
        <begin position="49"/>
        <end position="279"/>
    </location>
</feature>
<reference evidence="15" key="2">
    <citation type="submission" date="2025-08" db="UniProtKB">
        <authorList>
            <consortium name="RefSeq"/>
        </authorList>
    </citation>
    <scope>IDENTIFICATION</scope>
</reference>
<proteinExistence type="inferred from homology"/>
<keyword evidence="3 10" id="KW-0812">Transmembrane</keyword>
<evidence type="ECO:0000256" key="5">
    <source>
        <dbReference type="ARBA" id="ARBA00023040"/>
    </source>
</evidence>
<dbReference type="RefSeq" id="XP_065647201.1">
    <property type="nucleotide sequence ID" value="XM_065791129.1"/>
</dbReference>
<reference evidence="14" key="1">
    <citation type="submission" date="2025-05" db="UniProtKB">
        <authorList>
            <consortium name="RefSeq"/>
        </authorList>
    </citation>
    <scope>NUCLEOTIDE SEQUENCE [LARGE SCALE GENOMIC DNA]</scope>
</reference>
<comment type="similarity">
    <text evidence="10">Belongs to the G-protein coupled receptor 1 family.</text>
</comment>
<evidence type="ECO:0000256" key="4">
    <source>
        <dbReference type="ARBA" id="ARBA00022989"/>
    </source>
</evidence>
<dbReference type="InterPro" id="IPR000276">
    <property type="entry name" value="GPCR_Rhodpsn"/>
</dbReference>